<evidence type="ECO:0000313" key="1">
    <source>
        <dbReference type="EMBL" id="KAF5804280.1"/>
    </source>
</evidence>
<dbReference type="EMBL" id="MNCJ02000320">
    <property type="protein sequence ID" value="KAF5804280.1"/>
    <property type="molecule type" value="Genomic_DNA"/>
</dbReference>
<reference evidence="2" key="2">
    <citation type="submission" date="2017-02" db="EMBL/GenBank/DDBJ databases">
        <title>Sunflower complete genome.</title>
        <authorList>
            <person name="Langlade N."/>
            <person name="Munos S."/>
        </authorList>
    </citation>
    <scope>NUCLEOTIDE SEQUENCE [LARGE SCALE GENOMIC DNA]</scope>
    <source>
        <tissue evidence="2">Leaves</tissue>
    </source>
</reference>
<evidence type="ECO:0000313" key="2">
    <source>
        <dbReference type="EMBL" id="OTF85301.1"/>
    </source>
</evidence>
<reference evidence="1" key="3">
    <citation type="submission" date="2020-06" db="EMBL/GenBank/DDBJ databases">
        <title>Helianthus annuus Genome sequencing and assembly Release 2.</title>
        <authorList>
            <person name="Gouzy J."/>
            <person name="Langlade N."/>
            <person name="Munos S."/>
        </authorList>
    </citation>
    <scope>NUCLEOTIDE SEQUENCE</scope>
    <source>
        <tissue evidence="1">Leaves</tissue>
    </source>
</reference>
<sequence length="50" mass="5901">MCDVFYSSIEWLIYRGLSSQTHLNRSEFCTRIKRAKEYGNWGKSLSLLVL</sequence>
<gene>
    <name evidence="2" type="ORF">HannXRQ_Chr17g0538481</name>
    <name evidence="1" type="ORF">HanXRQr2_Chr05g0195291</name>
</gene>
<organism evidence="2 3">
    <name type="scientific">Helianthus annuus</name>
    <name type="common">Common sunflower</name>
    <dbReference type="NCBI Taxonomy" id="4232"/>
    <lineage>
        <taxon>Eukaryota</taxon>
        <taxon>Viridiplantae</taxon>
        <taxon>Streptophyta</taxon>
        <taxon>Embryophyta</taxon>
        <taxon>Tracheophyta</taxon>
        <taxon>Spermatophyta</taxon>
        <taxon>Magnoliopsida</taxon>
        <taxon>eudicotyledons</taxon>
        <taxon>Gunneridae</taxon>
        <taxon>Pentapetalae</taxon>
        <taxon>asterids</taxon>
        <taxon>campanulids</taxon>
        <taxon>Asterales</taxon>
        <taxon>Asteraceae</taxon>
        <taxon>Asteroideae</taxon>
        <taxon>Heliantheae alliance</taxon>
        <taxon>Heliantheae</taxon>
        <taxon>Helianthus</taxon>
    </lineage>
</organism>
<dbReference type="EMBL" id="CM007906">
    <property type="protein sequence ID" value="OTF85301.1"/>
    <property type="molecule type" value="Genomic_DNA"/>
</dbReference>
<accession>A0A251RM99</accession>
<protein>
    <submittedName>
        <fullName evidence="2">Uncharacterized protein</fullName>
    </submittedName>
</protein>
<evidence type="ECO:0000313" key="3">
    <source>
        <dbReference type="Proteomes" id="UP000215914"/>
    </source>
</evidence>
<keyword evidence="3" id="KW-1185">Reference proteome</keyword>
<proteinExistence type="predicted"/>
<dbReference type="AlphaFoldDB" id="A0A251RM99"/>
<dbReference type="Gramene" id="mRNA:HanXRQr2_Chr05g0195291">
    <property type="protein sequence ID" value="mRNA:HanXRQr2_Chr05g0195291"/>
    <property type="gene ID" value="HanXRQr2_Chr05g0195291"/>
</dbReference>
<name>A0A251RM99_HELAN</name>
<dbReference type="InParanoid" id="A0A251RM99"/>
<dbReference type="Proteomes" id="UP000215914">
    <property type="component" value="Chromosome 17"/>
</dbReference>
<reference evidence="1 3" key="1">
    <citation type="journal article" date="2017" name="Nature">
        <title>The sunflower genome provides insights into oil metabolism, flowering and Asterid evolution.</title>
        <authorList>
            <person name="Badouin H."/>
            <person name="Gouzy J."/>
            <person name="Grassa C.J."/>
            <person name="Murat F."/>
            <person name="Staton S.E."/>
            <person name="Cottret L."/>
            <person name="Lelandais-Briere C."/>
            <person name="Owens G.L."/>
            <person name="Carrere S."/>
            <person name="Mayjonade B."/>
            <person name="Legrand L."/>
            <person name="Gill N."/>
            <person name="Kane N.C."/>
            <person name="Bowers J.E."/>
            <person name="Hubner S."/>
            <person name="Bellec A."/>
            <person name="Berard A."/>
            <person name="Berges H."/>
            <person name="Blanchet N."/>
            <person name="Boniface M.C."/>
            <person name="Brunel D."/>
            <person name="Catrice O."/>
            <person name="Chaidir N."/>
            <person name="Claudel C."/>
            <person name="Donnadieu C."/>
            <person name="Faraut T."/>
            <person name="Fievet G."/>
            <person name="Helmstetter N."/>
            <person name="King M."/>
            <person name="Knapp S.J."/>
            <person name="Lai Z."/>
            <person name="Le Paslier M.C."/>
            <person name="Lippi Y."/>
            <person name="Lorenzon L."/>
            <person name="Mandel J.R."/>
            <person name="Marage G."/>
            <person name="Marchand G."/>
            <person name="Marquand E."/>
            <person name="Bret-Mestries E."/>
            <person name="Morien E."/>
            <person name="Nambeesan S."/>
            <person name="Nguyen T."/>
            <person name="Pegot-Espagnet P."/>
            <person name="Pouilly N."/>
            <person name="Raftis F."/>
            <person name="Sallet E."/>
            <person name="Schiex T."/>
            <person name="Thomas J."/>
            <person name="Vandecasteele C."/>
            <person name="Vares D."/>
            <person name="Vear F."/>
            <person name="Vautrin S."/>
            <person name="Crespi M."/>
            <person name="Mangin B."/>
            <person name="Burke J.M."/>
            <person name="Salse J."/>
            <person name="Munos S."/>
            <person name="Vincourt P."/>
            <person name="Rieseberg L.H."/>
            <person name="Langlade N.B."/>
        </authorList>
    </citation>
    <scope>NUCLEOTIDE SEQUENCE [LARGE SCALE GENOMIC DNA]</scope>
    <source>
        <strain evidence="3">cv. SF193</strain>
        <tissue evidence="1">Leaves</tissue>
    </source>
</reference>